<evidence type="ECO:0000259" key="17">
    <source>
        <dbReference type="Pfam" id="PF00884"/>
    </source>
</evidence>
<evidence type="ECO:0000313" key="19">
    <source>
        <dbReference type="Proteomes" id="UP000694398"/>
    </source>
</evidence>
<organism evidence="18 19">
    <name type="scientific">Chinchilla lanigera</name>
    <name type="common">Long-tailed chinchilla</name>
    <name type="synonym">Chinchilla villidera</name>
    <dbReference type="NCBI Taxonomy" id="34839"/>
    <lineage>
        <taxon>Eukaryota</taxon>
        <taxon>Metazoa</taxon>
        <taxon>Chordata</taxon>
        <taxon>Craniata</taxon>
        <taxon>Vertebrata</taxon>
        <taxon>Euteleostomi</taxon>
        <taxon>Mammalia</taxon>
        <taxon>Eutheria</taxon>
        <taxon>Euarchontoglires</taxon>
        <taxon>Glires</taxon>
        <taxon>Rodentia</taxon>
        <taxon>Hystricomorpha</taxon>
        <taxon>Chinchillidae</taxon>
        <taxon>Chinchilla</taxon>
    </lineage>
</organism>
<dbReference type="PANTHER" id="PTHR42693:SF48">
    <property type="entry name" value="ARYLSULFATASE L"/>
    <property type="match status" value="1"/>
</dbReference>
<comment type="subcellular location">
    <subcellularLocation>
        <location evidence="2">Microsome membrane</location>
        <topology evidence="2">Multi-pass membrane protein</topology>
    </subcellularLocation>
</comment>
<dbReference type="GO" id="GO:0005794">
    <property type="term" value="C:Golgi apparatus"/>
    <property type="evidence" value="ECO:0007669"/>
    <property type="project" value="Ensembl"/>
</dbReference>
<dbReference type="Gene3D" id="1.10.287.550">
    <property type="entry name" value="Helix hairpin bin"/>
    <property type="match status" value="1"/>
</dbReference>
<feature type="signal peptide" evidence="16">
    <location>
        <begin position="1"/>
        <end position="20"/>
    </location>
</feature>
<dbReference type="Gene3D" id="3.30.1120.10">
    <property type="match status" value="1"/>
</dbReference>
<keyword evidence="15" id="KW-0812">Transmembrane</keyword>
<evidence type="ECO:0000256" key="2">
    <source>
        <dbReference type="ARBA" id="ARBA00004154"/>
    </source>
</evidence>
<keyword evidence="19" id="KW-1185">Reference proteome</keyword>
<evidence type="ECO:0000256" key="8">
    <source>
        <dbReference type="ARBA" id="ARBA00052086"/>
    </source>
</evidence>
<dbReference type="InterPro" id="IPR000917">
    <property type="entry name" value="Sulfatase_N"/>
</dbReference>
<evidence type="ECO:0000256" key="1">
    <source>
        <dbReference type="ARBA" id="ARBA00001913"/>
    </source>
</evidence>
<evidence type="ECO:0000256" key="15">
    <source>
        <dbReference type="SAM" id="Phobius"/>
    </source>
</evidence>
<evidence type="ECO:0000256" key="4">
    <source>
        <dbReference type="ARBA" id="ARBA00022723"/>
    </source>
</evidence>
<dbReference type="AlphaFoldDB" id="A0A8C2UIL4"/>
<dbReference type="FunFam" id="3.30.1120.10:FF:000001">
    <property type="entry name" value="Arylsulfatase E"/>
    <property type="match status" value="1"/>
</dbReference>
<dbReference type="EC" id="3.1.6.2" evidence="10"/>
<dbReference type="SUPFAM" id="SSF53649">
    <property type="entry name" value="Alkaline phosphatase-like"/>
    <property type="match status" value="1"/>
</dbReference>
<evidence type="ECO:0000256" key="12">
    <source>
        <dbReference type="ARBA" id="ARBA00075314"/>
    </source>
</evidence>
<evidence type="ECO:0000256" key="16">
    <source>
        <dbReference type="SAM" id="SignalP"/>
    </source>
</evidence>
<feature type="transmembrane region" description="Helical" evidence="15">
    <location>
        <begin position="189"/>
        <end position="208"/>
    </location>
</feature>
<evidence type="ECO:0000256" key="3">
    <source>
        <dbReference type="ARBA" id="ARBA00008779"/>
    </source>
</evidence>
<dbReference type="InterPro" id="IPR017850">
    <property type="entry name" value="Alkaline_phosphatase_core_sf"/>
</dbReference>
<dbReference type="PROSITE" id="PS00523">
    <property type="entry name" value="SULFATASE_1"/>
    <property type="match status" value="1"/>
</dbReference>
<comment type="similarity">
    <text evidence="3">Belongs to the sulfatase family.</text>
</comment>
<feature type="chain" id="PRO_5034664156" description="Steryl-sulfatase" evidence="16">
    <location>
        <begin position="21"/>
        <end position="587"/>
    </location>
</feature>
<keyword evidence="5" id="KW-0378">Hydrolase</keyword>
<evidence type="ECO:0000256" key="7">
    <source>
        <dbReference type="ARBA" id="ARBA00050543"/>
    </source>
</evidence>
<dbReference type="GeneID" id="102012452"/>
<dbReference type="InterPro" id="IPR050738">
    <property type="entry name" value="Sulfatase"/>
</dbReference>
<reference evidence="18" key="1">
    <citation type="submission" date="2025-08" db="UniProtKB">
        <authorList>
            <consortium name="Ensembl"/>
        </authorList>
    </citation>
    <scope>IDENTIFICATION</scope>
</reference>
<keyword evidence="15" id="KW-1133">Transmembrane helix</keyword>
<dbReference type="GO" id="GO:0004065">
    <property type="term" value="F:arylsulfatase activity"/>
    <property type="evidence" value="ECO:0007669"/>
    <property type="project" value="Ensembl"/>
</dbReference>
<proteinExistence type="inferred from homology"/>
<evidence type="ECO:0000256" key="11">
    <source>
        <dbReference type="ARBA" id="ARBA00073973"/>
    </source>
</evidence>
<protein>
    <recommendedName>
        <fullName evidence="11">Steryl-sulfatase</fullName>
        <ecNumber evidence="10">3.1.6.2</ecNumber>
    </recommendedName>
    <alternativeName>
        <fullName evidence="12">Arylsulfatase C</fullName>
    </alternativeName>
    <alternativeName>
        <fullName evidence="14">Steroid sulfatase</fullName>
    </alternativeName>
    <alternativeName>
        <fullName evidence="13">Steryl-sulfate sulfohydrolase</fullName>
    </alternativeName>
</protein>
<comment type="catalytic activity">
    <reaction evidence="7">
        <text>dehydroepiandrosterone 3-sulfate + H2O = 3beta-hydroxyandrost-5-en-17-one + sulfate + H(+)</text>
        <dbReference type="Rhea" id="RHEA:19873"/>
        <dbReference type="ChEBI" id="CHEBI:15377"/>
        <dbReference type="ChEBI" id="CHEBI:15378"/>
        <dbReference type="ChEBI" id="CHEBI:16189"/>
        <dbReference type="ChEBI" id="CHEBI:28689"/>
        <dbReference type="ChEBI" id="CHEBI:57905"/>
        <dbReference type="EC" id="3.1.6.2"/>
    </reaction>
</comment>
<dbReference type="OrthoDB" id="103349at2759"/>
<sequence>MLPGHRVWTCAAVALGLALALKTSAGSDAPRPRPNFLLLMADDLGIGDVGCYGNTTIRTPNIDQLAEDGVKLTHHIAAASVCTPSRAAFLTGRYPIRSGMISYNGYRVVQWAGAAGGLPPGEITFAKILKERGYTTGLIGKWHLGLNCRSPRDHCHHPLSHGFDHFYGMPFSLMGDCLRWELSEKRVGLQHKLGLCFHILAFAAVTLAAGRLTHLLPISWVPAVLVALLAAVVFLISHFLGDLLVHADCFLMRNHAITEQPMRFERTTSLLLEEVSSFLKRNKDGPFLLFVSFLHVHIPLVTTKDFLGRSQHGLYGDNVEEMDWMVGRILGSLEEEGLSGSTLVYFTSDHGGSLESQLGGHQYGGWNGVHKGGKGMGGWEGGIRVPGLLHWPGVLPAGRVIPEPTSLMDIFPTVVRLAGGQVPQDRVIDGHDLWPLLRGTAGHSEHEFLFHYCEHLVHAARWNQREAGGRVWKVHFMTPVFQPEGAGACYGRGVCPCSGDNVTRHDPPLLFDLERDPGERQVLTPDTEPAFHAVVSRLRREVEAHRRELKHDVFQQLGTYLNTWRPWLQPCCGTFPLCWCSPQEDPR</sequence>
<dbReference type="GO" id="GO:0005783">
    <property type="term" value="C:endoplasmic reticulum"/>
    <property type="evidence" value="ECO:0007669"/>
    <property type="project" value="UniProtKB-ARBA"/>
</dbReference>
<reference evidence="18" key="2">
    <citation type="submission" date="2025-09" db="UniProtKB">
        <authorList>
            <consortium name="Ensembl"/>
        </authorList>
    </citation>
    <scope>IDENTIFICATION</scope>
</reference>
<dbReference type="Pfam" id="PF14707">
    <property type="entry name" value="Sulfatase_C"/>
    <property type="match status" value="1"/>
</dbReference>
<dbReference type="Ensembl" id="ENSCLAT00000000579.1">
    <property type="protein sequence ID" value="ENSCLAP00000000548.1"/>
    <property type="gene ID" value="ENSCLAG00000000445.1"/>
</dbReference>
<dbReference type="PANTHER" id="PTHR42693">
    <property type="entry name" value="ARYLSULFATASE FAMILY MEMBER"/>
    <property type="match status" value="1"/>
</dbReference>
<evidence type="ECO:0000256" key="14">
    <source>
        <dbReference type="ARBA" id="ARBA00080881"/>
    </source>
</evidence>
<evidence type="ECO:0000256" key="6">
    <source>
        <dbReference type="ARBA" id="ARBA00022837"/>
    </source>
</evidence>
<dbReference type="InterPro" id="IPR024607">
    <property type="entry name" value="Sulfatase_CS"/>
</dbReference>
<keyword evidence="4" id="KW-0479">Metal-binding</keyword>
<gene>
    <name evidence="18" type="primary">ARSL</name>
</gene>
<dbReference type="GO" id="GO:0046872">
    <property type="term" value="F:metal ion binding"/>
    <property type="evidence" value="ECO:0007669"/>
    <property type="project" value="UniProtKB-KW"/>
</dbReference>
<evidence type="ECO:0000256" key="5">
    <source>
        <dbReference type="ARBA" id="ARBA00022801"/>
    </source>
</evidence>
<evidence type="ECO:0000256" key="10">
    <source>
        <dbReference type="ARBA" id="ARBA00066357"/>
    </source>
</evidence>
<dbReference type="Proteomes" id="UP000694398">
    <property type="component" value="Unassembled WGS sequence"/>
</dbReference>
<keyword evidence="16" id="KW-0732">Signal</keyword>
<accession>A0A8C2UIL4</accession>
<feature type="transmembrane region" description="Helical" evidence="15">
    <location>
        <begin position="220"/>
        <end position="240"/>
    </location>
</feature>
<name>A0A8C2UIL4_CHILA</name>
<dbReference type="PROSITE" id="PS00149">
    <property type="entry name" value="SULFATASE_2"/>
    <property type="match status" value="1"/>
</dbReference>
<dbReference type="OMA" id="FSMMADC"/>
<comment type="catalytic activity">
    <reaction evidence="8">
        <text>estrone 3-sulfate + H2O = estrone + sulfate + H(+)</text>
        <dbReference type="Rhea" id="RHEA:31055"/>
        <dbReference type="ChEBI" id="CHEBI:15377"/>
        <dbReference type="ChEBI" id="CHEBI:15378"/>
        <dbReference type="ChEBI" id="CHEBI:16189"/>
        <dbReference type="ChEBI" id="CHEBI:17263"/>
        <dbReference type="ChEBI" id="CHEBI:60050"/>
    </reaction>
</comment>
<dbReference type="Gene3D" id="3.40.720.10">
    <property type="entry name" value="Alkaline Phosphatase, subunit A"/>
    <property type="match status" value="1"/>
</dbReference>
<feature type="domain" description="Sulfatase N-terminal" evidence="17">
    <location>
        <begin position="34"/>
        <end position="419"/>
    </location>
</feature>
<keyword evidence="6" id="KW-0106">Calcium</keyword>
<dbReference type="GeneTree" id="ENSGT00940000163319"/>
<evidence type="ECO:0000256" key="9">
    <source>
        <dbReference type="ARBA" id="ARBA00053464"/>
    </source>
</evidence>
<keyword evidence="15" id="KW-0472">Membrane</keyword>
<dbReference type="FunFam" id="3.40.720.10:FF:000233">
    <property type="entry name" value="Predicted protein"/>
    <property type="match status" value="1"/>
</dbReference>
<dbReference type="GO" id="GO:0004773">
    <property type="term" value="F:steryl-sulfatase activity"/>
    <property type="evidence" value="ECO:0007669"/>
    <property type="project" value="UniProtKB-EC"/>
</dbReference>
<evidence type="ECO:0000313" key="18">
    <source>
        <dbReference type="Ensembl" id="ENSCLAP00000000548.1"/>
    </source>
</evidence>
<comment type="cofactor">
    <cofactor evidence="1">
        <name>Ca(2+)</name>
        <dbReference type="ChEBI" id="CHEBI:29108"/>
    </cofactor>
</comment>
<dbReference type="CTD" id="415"/>
<comment type="function">
    <text evidence="9">Catalyzes the conversion of sulfated steroid precursors, such as dehydroepiandrosterone sulfate (DHEA-S) and estrone sulfate to the free steroid.</text>
</comment>
<evidence type="ECO:0000256" key="13">
    <source>
        <dbReference type="ARBA" id="ARBA00076156"/>
    </source>
</evidence>
<dbReference type="Pfam" id="PF00884">
    <property type="entry name" value="Sulfatase"/>
    <property type="match status" value="1"/>
</dbReference>